<feature type="transmembrane region" description="Helical" evidence="11">
    <location>
        <begin position="25"/>
        <end position="45"/>
    </location>
</feature>
<feature type="compositionally biased region" description="Polar residues" evidence="10">
    <location>
        <begin position="295"/>
        <end position="305"/>
    </location>
</feature>
<feature type="transmembrane region" description="Helical" evidence="11">
    <location>
        <begin position="443"/>
        <end position="465"/>
    </location>
</feature>
<evidence type="ECO:0000256" key="7">
    <source>
        <dbReference type="ARBA" id="ARBA00023136"/>
    </source>
</evidence>
<dbReference type="InterPro" id="IPR013556">
    <property type="entry name" value="Flag_M-ring_C"/>
</dbReference>
<keyword evidence="6 11" id="KW-1133">Transmembrane helix</keyword>
<evidence type="ECO:0000256" key="11">
    <source>
        <dbReference type="SAM" id="Phobius"/>
    </source>
</evidence>
<evidence type="ECO:0000256" key="9">
    <source>
        <dbReference type="PIRNR" id="PIRNR004862"/>
    </source>
</evidence>
<dbReference type="EMBL" id="QDKL01000001">
    <property type="protein sequence ID" value="RZF22637.1"/>
    <property type="molecule type" value="Genomic_DNA"/>
</dbReference>
<dbReference type="InterPro" id="IPR043427">
    <property type="entry name" value="YscJ/FliF"/>
</dbReference>
<dbReference type="Pfam" id="PF01514">
    <property type="entry name" value="YscJ_FliF"/>
    <property type="match status" value="1"/>
</dbReference>
<dbReference type="PANTHER" id="PTHR30046:SF0">
    <property type="entry name" value="FLAGELLAR M-RING PROTEIN"/>
    <property type="match status" value="1"/>
</dbReference>
<proteinExistence type="inferred from homology"/>
<keyword evidence="8 9" id="KW-0975">Bacterial flagellum</keyword>
<protein>
    <recommendedName>
        <fullName evidence="9">Flagellar M-ring protein</fullName>
    </recommendedName>
</protein>
<keyword evidence="15" id="KW-1185">Reference proteome</keyword>
<evidence type="ECO:0000259" key="13">
    <source>
        <dbReference type="Pfam" id="PF08345"/>
    </source>
</evidence>
<evidence type="ECO:0000313" key="15">
    <source>
        <dbReference type="Proteomes" id="UP000443582"/>
    </source>
</evidence>
<evidence type="ECO:0000256" key="3">
    <source>
        <dbReference type="ARBA" id="ARBA00007971"/>
    </source>
</evidence>
<feature type="region of interest" description="Disordered" evidence="10">
    <location>
        <begin position="295"/>
        <end position="330"/>
    </location>
</feature>
<reference evidence="15" key="1">
    <citation type="journal article" date="2019" name="Int. J. Syst. Evol. Microbiol.">
        <title>Halobacteriovorax valvorus sp. nov., a novel prokaryotic predator isolated from coastal seawater of China.</title>
        <authorList>
            <person name="Chen M.-X."/>
        </authorList>
    </citation>
    <scope>NUCLEOTIDE SEQUENCE [LARGE SCALE GENOMIC DNA]</scope>
    <source>
        <strain evidence="15">BL9</strain>
    </source>
</reference>
<evidence type="ECO:0000256" key="8">
    <source>
        <dbReference type="ARBA" id="ARBA00023143"/>
    </source>
</evidence>
<evidence type="ECO:0000256" key="1">
    <source>
        <dbReference type="ARBA" id="ARBA00004117"/>
    </source>
</evidence>
<keyword evidence="14" id="KW-0966">Cell projection</keyword>
<evidence type="ECO:0000256" key="2">
    <source>
        <dbReference type="ARBA" id="ARBA00004651"/>
    </source>
</evidence>
<evidence type="ECO:0000256" key="4">
    <source>
        <dbReference type="ARBA" id="ARBA00022475"/>
    </source>
</evidence>
<comment type="subcellular location">
    <subcellularLocation>
        <location evidence="1 9">Bacterial flagellum basal body</location>
    </subcellularLocation>
    <subcellularLocation>
        <location evidence="2">Cell membrane</location>
        <topology evidence="2">Multi-pass membrane protein</topology>
    </subcellularLocation>
</comment>
<dbReference type="RefSeq" id="WP_114705582.1">
    <property type="nucleotide sequence ID" value="NZ_QDKL01000001.1"/>
</dbReference>
<dbReference type="PANTHER" id="PTHR30046">
    <property type="entry name" value="FLAGELLAR M-RING PROTEIN"/>
    <property type="match status" value="1"/>
</dbReference>
<keyword evidence="14" id="KW-0282">Flagellum</keyword>
<keyword evidence="14" id="KW-0969">Cilium</keyword>
<dbReference type="PIRSF" id="PIRSF004862">
    <property type="entry name" value="FliF"/>
    <property type="match status" value="1"/>
</dbReference>
<dbReference type="NCBIfam" id="TIGR00206">
    <property type="entry name" value="fliF"/>
    <property type="match status" value="1"/>
</dbReference>
<dbReference type="InterPro" id="IPR000067">
    <property type="entry name" value="FlgMring_FliF"/>
</dbReference>
<comment type="similarity">
    <text evidence="3 9">Belongs to the FliF family.</text>
</comment>
<dbReference type="InterPro" id="IPR045851">
    <property type="entry name" value="AMP-bd_C_sf"/>
</dbReference>
<dbReference type="PRINTS" id="PR01009">
    <property type="entry name" value="FLGMRINGFLIF"/>
</dbReference>
<keyword evidence="5 11" id="KW-0812">Transmembrane</keyword>
<evidence type="ECO:0000259" key="12">
    <source>
        <dbReference type="Pfam" id="PF01514"/>
    </source>
</evidence>
<organism evidence="14 15">
    <name type="scientific">Halobacteriovorax vibrionivorans</name>
    <dbReference type="NCBI Taxonomy" id="2152716"/>
    <lineage>
        <taxon>Bacteria</taxon>
        <taxon>Pseudomonadati</taxon>
        <taxon>Bdellovibrionota</taxon>
        <taxon>Bacteriovoracia</taxon>
        <taxon>Bacteriovoracales</taxon>
        <taxon>Halobacteriovoraceae</taxon>
        <taxon>Halobacteriovorax</taxon>
    </lineage>
</organism>
<evidence type="ECO:0000313" key="14">
    <source>
        <dbReference type="EMBL" id="RZF22637.1"/>
    </source>
</evidence>
<dbReference type="Gene3D" id="3.30.300.30">
    <property type="match status" value="1"/>
</dbReference>
<keyword evidence="4" id="KW-1003">Cell membrane</keyword>
<gene>
    <name evidence="14" type="primary">fliF</name>
    <name evidence="14" type="ORF">DAY19_02360</name>
</gene>
<dbReference type="Proteomes" id="UP000443582">
    <property type="component" value="Unassembled WGS sequence"/>
</dbReference>
<name>A0ABY0II50_9BACT</name>
<feature type="domain" description="Flagellar M-ring N-terminal" evidence="12">
    <location>
        <begin position="46"/>
        <end position="220"/>
    </location>
</feature>
<evidence type="ECO:0000256" key="6">
    <source>
        <dbReference type="ARBA" id="ARBA00022989"/>
    </source>
</evidence>
<dbReference type="Pfam" id="PF08345">
    <property type="entry name" value="YscJ_FliF_C"/>
    <property type="match status" value="1"/>
</dbReference>
<sequence length="553" mass="61556">MKDFFDKMLRNFKEFYGELDAGKKISLFAVTGVILVFLLGVVLWATHTNYKVLYSDLNKEDMTKVEVFLSQNNVEKKTSADGRTVSIPEDMIETVRLKMMTSGFSFSGTVGYEVFDNQSFGTTSFVQKVNKQRALEGELIKTIKHLRGVKRARVHLNIPESSPFVSEKKPPSASVVLELNRGVTLTEQEIKGISSLVASSVEGMRPTGVVILDHRGKKLSENIGDAMTANTANRLALESKLNRKYEAQIEDILTKVVGAGKVIAKVSVDMDFTESVSTQTSYDSENKAVLSEVTNTQNLQGSRPSPQGIPGARSNLPGEQPQPGVPETRNDVKKELATRNYNVPKKVTRSKSPTASVRKISAAVMLDGKRVTQTVDGKTVTKYEPWSEADIANFQAIVASTLGIDDRRGDVITIKNMEFQQEDLEAIDALMRERENRELIKNIFKYLAIGLTISLFFFVVVRPFIQWVTDNAVETVEDFLPRTLEELEKVQANQKLPGLEDALPQIEEKLNPEKIEGNMLREKIISLVETNPGKAAQIVHDMIHAQESDKSIA</sequence>
<dbReference type="InterPro" id="IPR006182">
    <property type="entry name" value="FliF_N_dom"/>
</dbReference>
<evidence type="ECO:0000256" key="5">
    <source>
        <dbReference type="ARBA" id="ARBA00022692"/>
    </source>
</evidence>
<evidence type="ECO:0000256" key="10">
    <source>
        <dbReference type="SAM" id="MobiDB-lite"/>
    </source>
</evidence>
<comment type="function">
    <text evidence="9">The M ring may be actively involved in energy transduction.</text>
</comment>
<comment type="caution">
    <text evidence="14">The sequence shown here is derived from an EMBL/GenBank/DDBJ whole genome shotgun (WGS) entry which is preliminary data.</text>
</comment>
<feature type="domain" description="Flagellar M-ring C-terminal" evidence="13">
    <location>
        <begin position="253"/>
        <end position="419"/>
    </location>
</feature>
<keyword evidence="7 11" id="KW-0472">Membrane</keyword>
<accession>A0ABY0II50</accession>